<comment type="caution">
    <text evidence="1">The sequence shown here is derived from an EMBL/GenBank/DDBJ whole genome shotgun (WGS) entry which is preliminary data.</text>
</comment>
<sequence length="118" mass="13430">MGSVSRKFRIFVLSRYWPTFSKASLNVERSYFVELTITLFLYDDMSWSSVKVRTTSGFVMSKPNFWKQLLNSMKPTTPLDLSVATNIERSFPCLDVAQYVKASKSSGVLSGVRLVIIE</sequence>
<evidence type="ECO:0000313" key="2">
    <source>
        <dbReference type="Proteomes" id="UP000788993"/>
    </source>
</evidence>
<reference evidence="1" key="2">
    <citation type="submission" date="2021-01" db="EMBL/GenBank/DDBJ databases">
        <authorList>
            <person name="Schikora-Tamarit M.A."/>
        </authorList>
    </citation>
    <scope>NUCLEOTIDE SEQUENCE</scope>
    <source>
        <strain evidence="1">NCAIM Y.01608</strain>
    </source>
</reference>
<name>A0A9P8PJ83_9ASCO</name>
<dbReference type="Proteomes" id="UP000788993">
    <property type="component" value="Unassembled WGS sequence"/>
</dbReference>
<gene>
    <name evidence="1" type="ORF">OGATHE_002195</name>
</gene>
<proteinExistence type="predicted"/>
<organism evidence="1 2">
    <name type="scientific">Ogataea polymorpha</name>
    <dbReference type="NCBI Taxonomy" id="460523"/>
    <lineage>
        <taxon>Eukaryota</taxon>
        <taxon>Fungi</taxon>
        <taxon>Dikarya</taxon>
        <taxon>Ascomycota</taxon>
        <taxon>Saccharomycotina</taxon>
        <taxon>Pichiomycetes</taxon>
        <taxon>Pichiales</taxon>
        <taxon>Pichiaceae</taxon>
        <taxon>Ogataea</taxon>
    </lineage>
</organism>
<accession>A0A9P8PJ83</accession>
<keyword evidence="2" id="KW-1185">Reference proteome</keyword>
<dbReference type="EMBL" id="JAEUBD010000753">
    <property type="protein sequence ID" value="KAH3672550.1"/>
    <property type="molecule type" value="Genomic_DNA"/>
</dbReference>
<evidence type="ECO:0000313" key="1">
    <source>
        <dbReference type="EMBL" id="KAH3672550.1"/>
    </source>
</evidence>
<protein>
    <submittedName>
        <fullName evidence="1">Uncharacterized protein</fullName>
    </submittedName>
</protein>
<dbReference type="AlphaFoldDB" id="A0A9P8PJ83"/>
<reference evidence="1" key="1">
    <citation type="journal article" date="2021" name="Open Biol.">
        <title>Shared evolutionary footprints suggest mitochondrial oxidative damage underlies multiple complex I losses in fungi.</title>
        <authorList>
            <person name="Schikora-Tamarit M.A."/>
            <person name="Marcet-Houben M."/>
            <person name="Nosek J."/>
            <person name="Gabaldon T."/>
        </authorList>
    </citation>
    <scope>NUCLEOTIDE SEQUENCE</scope>
    <source>
        <strain evidence="1">NCAIM Y.01608</strain>
    </source>
</reference>